<dbReference type="RefSeq" id="WP_020961945.1">
    <property type="nucleotide sequence ID" value="NC_022093.1"/>
</dbReference>
<dbReference type="Proteomes" id="UP000015543">
    <property type="component" value="Chromosome"/>
</dbReference>
<dbReference type="PATRIC" id="fig|1365176.7.peg.250"/>
<keyword evidence="1" id="KW-0472">Membrane</keyword>
<evidence type="ECO:0000313" key="4">
    <source>
        <dbReference type="Proteomes" id="UP000015543"/>
    </source>
</evidence>
<feature type="transmembrane region" description="Helical" evidence="1">
    <location>
        <begin position="68"/>
        <end position="87"/>
    </location>
</feature>
<dbReference type="InterPro" id="IPR005182">
    <property type="entry name" value="YdbS-like_PH"/>
</dbReference>
<reference evidence="3 4" key="1">
    <citation type="journal article" date="2013" name="Genome Announc.">
        <title>Complete Genomic Sequence of 'Thermofilum adornatus' Strain 1910bT, a Hyperthermophilic Anaerobic Organotrophic Crenarchaeon.</title>
        <authorList>
            <person name="Dominova I.N."/>
            <person name="Kublanov I.V."/>
            <person name="Podosokorskaya O.A."/>
            <person name="Derbikova K.S."/>
            <person name="Patrushev M.V."/>
            <person name="Toshchakov S.V."/>
        </authorList>
    </citation>
    <scope>NUCLEOTIDE SEQUENCE [LARGE SCALE GENOMIC DNA]</scope>
    <source>
        <strain evidence="4">1910b</strain>
    </source>
</reference>
<dbReference type="AlphaFoldDB" id="S5ZJH6"/>
<accession>S5ZJH6</accession>
<proteinExistence type="predicted"/>
<feature type="transmembrane region" description="Helical" evidence="1">
    <location>
        <begin position="118"/>
        <end position="136"/>
    </location>
</feature>
<feature type="domain" description="YdbS-like PH" evidence="2">
    <location>
        <begin position="141"/>
        <end position="196"/>
    </location>
</feature>
<evidence type="ECO:0000313" key="3">
    <source>
        <dbReference type="EMBL" id="AGT34646.1"/>
    </source>
</evidence>
<evidence type="ECO:0000259" key="2">
    <source>
        <dbReference type="Pfam" id="PF03703"/>
    </source>
</evidence>
<feature type="transmembrane region" description="Helical" evidence="1">
    <location>
        <begin position="21"/>
        <end position="41"/>
    </location>
</feature>
<organism evidence="3 4">
    <name type="scientific">Thermofilum adornatum</name>
    <dbReference type="NCBI Taxonomy" id="1365176"/>
    <lineage>
        <taxon>Archaea</taxon>
        <taxon>Thermoproteota</taxon>
        <taxon>Thermoprotei</taxon>
        <taxon>Thermofilales</taxon>
        <taxon>Thermofilaceae</taxon>
        <taxon>Thermofilum</taxon>
    </lineage>
</organism>
<feature type="transmembrane region" description="Helical" evidence="1">
    <location>
        <begin position="92"/>
        <end position="112"/>
    </location>
</feature>
<keyword evidence="1" id="KW-0812">Transmembrane</keyword>
<dbReference type="KEGG" id="thb:N186_01250"/>
<name>S5ZJH6_9CREN</name>
<keyword evidence="1" id="KW-1133">Transmembrane helix</keyword>
<keyword evidence="4" id="KW-1185">Reference proteome</keyword>
<evidence type="ECO:0000256" key="1">
    <source>
        <dbReference type="SAM" id="Phobius"/>
    </source>
</evidence>
<dbReference type="Pfam" id="PF03703">
    <property type="entry name" value="bPH_2"/>
    <property type="match status" value="1"/>
</dbReference>
<dbReference type="GeneID" id="16572898"/>
<dbReference type="HOGENOM" id="CLU_1096758_0_0_2"/>
<dbReference type="OrthoDB" id="382609at2157"/>
<dbReference type="eggNOG" id="arCOG04619">
    <property type="taxonomic scope" value="Archaea"/>
</dbReference>
<protein>
    <recommendedName>
        <fullName evidence="2">YdbS-like PH domain-containing protein</fullName>
    </recommendedName>
</protein>
<gene>
    <name evidence="3" type="ORF">N186_01250</name>
</gene>
<dbReference type="EMBL" id="CP006646">
    <property type="protein sequence ID" value="AGT34646.1"/>
    <property type="molecule type" value="Genomic_DNA"/>
</dbReference>
<sequence length="254" mass="27618">MSREAFCWEGSPTRISYLGQYARALVPLASLGLVAVFRWFAGDFLRDVSGVASFVLREIWPDMPTLDALIYAGGVFLSLLLGLLVWVVALDIWVLVFEVFAYLAVEAVRVNLGIGLGLAGRVLFLALFSFAWMLLVDAQRKTYRYSVSHRGVAMSGGLLRRVERYVSGDAISDVIVVKPLLGRLFGFGHVVVVTPSQLGLGETYSLGGGATSRKGLGAIVGGGRAVREVLAKPWNCIFGVKNPDRVRDYILNGC</sequence>